<keyword evidence="1" id="KW-0472">Membrane</keyword>
<dbReference type="EMBL" id="WUQX01000001">
    <property type="protein sequence ID" value="MXP74420.1"/>
    <property type="molecule type" value="Genomic_DNA"/>
</dbReference>
<dbReference type="AlphaFoldDB" id="A0A7X3MDP6"/>
<keyword evidence="1" id="KW-1133">Transmembrane helix</keyword>
<organism evidence="3 4">
    <name type="scientific">Sporofaciens musculi</name>
    <dbReference type="NCBI Taxonomy" id="2681861"/>
    <lineage>
        <taxon>Bacteria</taxon>
        <taxon>Bacillati</taxon>
        <taxon>Bacillota</taxon>
        <taxon>Clostridia</taxon>
        <taxon>Lachnospirales</taxon>
        <taxon>Lachnospiraceae</taxon>
        <taxon>Sporofaciens</taxon>
    </lineage>
</organism>
<evidence type="ECO:0000259" key="2">
    <source>
        <dbReference type="Pfam" id="PF16982"/>
    </source>
</evidence>
<dbReference type="RefSeq" id="WP_159749710.1">
    <property type="nucleotide sequence ID" value="NZ_CASSPE010000001.1"/>
</dbReference>
<reference evidence="3 4" key="1">
    <citation type="submission" date="2019-12" db="EMBL/GenBank/DDBJ databases">
        <title>Sporaefaciens musculi gen. nov., sp. nov., a novel bacterium isolated from the caecum of an obese mouse.</title>
        <authorList>
            <person name="Rasmussen T.S."/>
            <person name="Streidl T."/>
            <person name="Hitch T.C.A."/>
            <person name="Wortmann E."/>
            <person name="Deptula P."/>
            <person name="Hansen M."/>
            <person name="Nielsen D.S."/>
            <person name="Clavel T."/>
            <person name="Vogensen F.K."/>
        </authorList>
    </citation>
    <scope>NUCLEOTIDE SEQUENCE [LARGE SCALE GENOMIC DNA]</scope>
    <source>
        <strain evidence="3 4">WCA-9-b2</strain>
    </source>
</reference>
<gene>
    <name evidence="3" type="ORF">GN277_02980</name>
</gene>
<feature type="transmembrane region" description="Helical" evidence="1">
    <location>
        <begin position="45"/>
        <end position="62"/>
    </location>
</feature>
<dbReference type="InterPro" id="IPR031564">
    <property type="entry name" value="Flp1-like"/>
</dbReference>
<dbReference type="Pfam" id="PF16982">
    <property type="entry name" value="Flp1_like"/>
    <property type="match status" value="1"/>
</dbReference>
<name>A0A7X3MDP6_9FIRM</name>
<evidence type="ECO:0000313" key="4">
    <source>
        <dbReference type="Proteomes" id="UP000460412"/>
    </source>
</evidence>
<evidence type="ECO:0000313" key="3">
    <source>
        <dbReference type="EMBL" id="MXP74420.1"/>
    </source>
</evidence>
<dbReference type="Proteomes" id="UP000460412">
    <property type="component" value="Unassembled WGS sequence"/>
</dbReference>
<keyword evidence="4" id="KW-1185">Reference proteome</keyword>
<evidence type="ECO:0000256" key="1">
    <source>
        <dbReference type="SAM" id="Phobius"/>
    </source>
</evidence>
<accession>A0A7X3MDP6</accession>
<sequence length="85" mass="9675">MREKLEDAYLAWEMNVADRMGSAYCTWKNRFIEKFVEDEEGDSNMVAVVVLIVIVIIIGGVFQEQLRTAVESVFAKLTNFINTAP</sequence>
<feature type="domain" description="Putative Flagellin Flp1-like" evidence="2">
    <location>
        <begin position="34"/>
        <end position="82"/>
    </location>
</feature>
<comment type="caution">
    <text evidence="3">The sequence shown here is derived from an EMBL/GenBank/DDBJ whole genome shotgun (WGS) entry which is preliminary data.</text>
</comment>
<protein>
    <recommendedName>
        <fullName evidence="2">Putative Flagellin Flp1-like domain-containing protein</fullName>
    </recommendedName>
</protein>
<keyword evidence="1" id="KW-0812">Transmembrane</keyword>
<proteinExistence type="predicted"/>